<protein>
    <submittedName>
        <fullName evidence="5">Lysyl-tRNA synthetase class 2</fullName>
    </submittedName>
</protein>
<name>A0A3M0BJ85_9AQUI</name>
<dbReference type="GO" id="GO:0006430">
    <property type="term" value="P:lysyl-tRNA aminoacylation"/>
    <property type="evidence" value="ECO:0007669"/>
    <property type="project" value="InterPro"/>
</dbReference>
<dbReference type="GO" id="GO:0005524">
    <property type="term" value="F:ATP binding"/>
    <property type="evidence" value="ECO:0007669"/>
    <property type="project" value="UniProtKB-KW"/>
</dbReference>
<dbReference type="RefSeq" id="WP_121923012.1">
    <property type="nucleotide sequence ID" value="NZ_REFO01000011.1"/>
</dbReference>
<dbReference type="Proteomes" id="UP000280842">
    <property type="component" value="Unassembled WGS sequence"/>
</dbReference>
<reference evidence="5 6" key="1">
    <citation type="submission" date="2018-10" db="EMBL/GenBank/DDBJ databases">
        <title>Genomic Encyclopedia of Archaeal and Bacterial Type Strains, Phase II (KMG-II): from individual species to whole genera.</title>
        <authorList>
            <person name="Goeker M."/>
        </authorList>
    </citation>
    <scope>NUCLEOTIDE SEQUENCE [LARGE SCALE GENOMIC DNA]</scope>
    <source>
        <strain evidence="5 6">VM1</strain>
    </source>
</reference>
<evidence type="ECO:0000256" key="3">
    <source>
        <dbReference type="ARBA" id="ARBA00022840"/>
    </source>
</evidence>
<organism evidence="5 6">
    <name type="scientific">Hydrogenothermus marinus</name>
    <dbReference type="NCBI Taxonomy" id="133270"/>
    <lineage>
        <taxon>Bacteria</taxon>
        <taxon>Pseudomonadati</taxon>
        <taxon>Aquificota</taxon>
        <taxon>Aquificia</taxon>
        <taxon>Aquificales</taxon>
        <taxon>Hydrogenothermaceae</taxon>
        <taxon>Hydrogenothermus</taxon>
    </lineage>
</organism>
<keyword evidence="1" id="KW-0436">Ligase</keyword>
<keyword evidence="2" id="KW-0547">Nucleotide-binding</keyword>
<keyword evidence="5" id="KW-0030">Aminoacyl-tRNA synthetase</keyword>
<evidence type="ECO:0000313" key="5">
    <source>
        <dbReference type="EMBL" id="RMA97227.1"/>
    </source>
</evidence>
<dbReference type="GO" id="GO:0004824">
    <property type="term" value="F:lysine-tRNA ligase activity"/>
    <property type="evidence" value="ECO:0007669"/>
    <property type="project" value="InterPro"/>
</dbReference>
<dbReference type="EMBL" id="REFO01000011">
    <property type="protein sequence ID" value="RMA97227.1"/>
    <property type="molecule type" value="Genomic_DNA"/>
</dbReference>
<dbReference type="NCBIfam" id="TIGR00462">
    <property type="entry name" value="genX"/>
    <property type="match status" value="1"/>
</dbReference>
<dbReference type="OrthoDB" id="9802326at2"/>
<dbReference type="InterPro" id="IPR004364">
    <property type="entry name" value="Aa-tRNA-synt_II"/>
</dbReference>
<dbReference type="AlphaFoldDB" id="A0A3M0BJ85"/>
<proteinExistence type="predicted"/>
<dbReference type="SUPFAM" id="SSF55681">
    <property type="entry name" value="Class II aaRS and biotin synthetases"/>
    <property type="match status" value="1"/>
</dbReference>
<dbReference type="Pfam" id="PF00152">
    <property type="entry name" value="tRNA-synt_2"/>
    <property type="match status" value="1"/>
</dbReference>
<dbReference type="InterPro" id="IPR006195">
    <property type="entry name" value="aa-tRNA-synth_II"/>
</dbReference>
<evidence type="ECO:0000256" key="1">
    <source>
        <dbReference type="ARBA" id="ARBA00022598"/>
    </source>
</evidence>
<keyword evidence="6" id="KW-1185">Reference proteome</keyword>
<evidence type="ECO:0000259" key="4">
    <source>
        <dbReference type="PROSITE" id="PS50862"/>
    </source>
</evidence>
<comment type="caution">
    <text evidence="5">The sequence shown here is derived from an EMBL/GenBank/DDBJ whole genome shotgun (WGS) entry which is preliminary data.</text>
</comment>
<gene>
    <name evidence="5" type="ORF">CLV39_0884</name>
</gene>
<dbReference type="PROSITE" id="PS50862">
    <property type="entry name" value="AA_TRNA_LIGASE_II"/>
    <property type="match status" value="1"/>
</dbReference>
<keyword evidence="3" id="KW-0067">ATP-binding</keyword>
<dbReference type="PANTHER" id="PTHR42918">
    <property type="entry name" value="LYSYL-TRNA SYNTHETASE"/>
    <property type="match status" value="1"/>
</dbReference>
<sequence>MDLVISKNKVFKAIRDYFNNTDAYEVITDILQDYPNLDPNIYPIECEVFNEKNEKFIKYLHTSPEIQMKKLLSKYKKDIYQITKVFRNFEGSKKHKIEFIMLEWYRVGYNLEDLMEDTQNIFIETAIALYKKPVIQYKGKKYDLRKVEKISVDEAFYKFTKVYPEDYENLLRFLHKKEGLKKEIDYEEAYFRVYAFYVEPNLGKDKLTFIYDYPPTFSAFAKIENGKGKRFEAYINGIELVNGYYELTDPIEQEKRFKEDIEKKEKETGKKYEIDKEFIDSLKNMPKSSGASLGIDRLLMILLNKEDIKEVNYLYYVY</sequence>
<dbReference type="GO" id="GO:0005829">
    <property type="term" value="C:cytosol"/>
    <property type="evidence" value="ECO:0007669"/>
    <property type="project" value="TreeGrafter"/>
</dbReference>
<dbReference type="NCBIfam" id="NF006828">
    <property type="entry name" value="PRK09350.1"/>
    <property type="match status" value="1"/>
</dbReference>
<dbReference type="Gene3D" id="3.30.930.10">
    <property type="entry name" value="Bira Bifunctional Protein, Domain 2"/>
    <property type="match status" value="1"/>
</dbReference>
<evidence type="ECO:0000313" key="6">
    <source>
        <dbReference type="Proteomes" id="UP000280842"/>
    </source>
</evidence>
<dbReference type="InterPro" id="IPR004525">
    <property type="entry name" value="EpmA"/>
</dbReference>
<dbReference type="GO" id="GO:0000049">
    <property type="term" value="F:tRNA binding"/>
    <property type="evidence" value="ECO:0007669"/>
    <property type="project" value="TreeGrafter"/>
</dbReference>
<dbReference type="InterPro" id="IPR045864">
    <property type="entry name" value="aa-tRNA-synth_II/BPL/LPL"/>
</dbReference>
<accession>A0A3M0BJ85</accession>
<feature type="domain" description="Aminoacyl-transfer RNA synthetases class-II family profile" evidence="4">
    <location>
        <begin position="8"/>
        <end position="318"/>
    </location>
</feature>
<dbReference type="PANTHER" id="PTHR42918:SF6">
    <property type="entry name" value="ELONGATION FACTOR P--(R)-BETA-LYSINE LIGASE"/>
    <property type="match status" value="1"/>
</dbReference>
<evidence type="ECO:0000256" key="2">
    <source>
        <dbReference type="ARBA" id="ARBA00022741"/>
    </source>
</evidence>